<dbReference type="GO" id="GO:0005634">
    <property type="term" value="C:nucleus"/>
    <property type="evidence" value="ECO:0007669"/>
    <property type="project" value="UniProtKB-SubCell"/>
</dbReference>
<dbReference type="GO" id="GO:0005739">
    <property type="term" value="C:mitochondrion"/>
    <property type="evidence" value="ECO:0007669"/>
    <property type="project" value="UniProtKB-SubCell"/>
</dbReference>
<evidence type="ECO:0000256" key="13">
    <source>
        <dbReference type="ARBA" id="ARBA00060144"/>
    </source>
</evidence>
<keyword evidence="6" id="KW-0496">Mitochondrion</keyword>
<reference evidence="15" key="1">
    <citation type="submission" date="2016-06" db="UniProtKB">
        <authorList>
            <consortium name="WormBaseParasite"/>
        </authorList>
    </citation>
    <scope>IDENTIFICATION</scope>
</reference>
<evidence type="ECO:0000256" key="7">
    <source>
        <dbReference type="ARBA" id="ARBA00023242"/>
    </source>
</evidence>
<evidence type="ECO:0000313" key="15">
    <source>
        <dbReference type="WBParaSite" id="SBAD_0000464501-mRNA-1"/>
    </source>
</evidence>
<comment type="function">
    <text evidence="13">Acts as a negative regulator of G1 to S cell cycle phase progression by inhibiting cyclin-dependent kinases. Inhibitory effects are additive with GADD45 proteins but also occur in the absence of GADD45 proteins. Acts as a repressor of the orphan nuclear receptor NR4A1 by inhibiting AB domain-mediated transcriptional activity. May be involved in the hormone-mediated regulation of NR4A1 transcriptional activity. May play a role in mitochondrial protein synthesis.</text>
</comment>
<dbReference type="PANTHER" id="PTHR31761">
    <property type="entry name" value="GROWTH ARREST AND DNA DAMAGE-INDUCIBLE PROTEINS-INTERACTING PROTEIN 1 GADD45GIP1"/>
    <property type="match status" value="1"/>
</dbReference>
<dbReference type="InterPro" id="IPR018472">
    <property type="entry name" value="Ribosomal_mL64"/>
</dbReference>
<accession>A0A183ILF8</accession>
<organism evidence="15">
    <name type="scientific">Soboliphyme baturini</name>
    <dbReference type="NCBI Taxonomy" id="241478"/>
    <lineage>
        <taxon>Eukaryota</taxon>
        <taxon>Metazoa</taxon>
        <taxon>Ecdysozoa</taxon>
        <taxon>Nematoda</taxon>
        <taxon>Enoplea</taxon>
        <taxon>Dorylaimia</taxon>
        <taxon>Dioctophymatida</taxon>
        <taxon>Dioctophymatoidea</taxon>
        <taxon>Soboliphymatidae</taxon>
        <taxon>Soboliphyme</taxon>
    </lineage>
</organism>
<evidence type="ECO:0000256" key="14">
    <source>
        <dbReference type="SAM" id="Coils"/>
    </source>
</evidence>
<dbReference type="PANTHER" id="PTHR31761:SF1">
    <property type="entry name" value="LARGE RIBOSOMAL SUBUNIT PROTEIN ML64"/>
    <property type="match status" value="1"/>
</dbReference>
<keyword evidence="8" id="KW-0687">Ribonucleoprotein</keyword>
<keyword evidence="4" id="KW-0689">Ribosomal protein</keyword>
<evidence type="ECO:0000256" key="6">
    <source>
        <dbReference type="ARBA" id="ARBA00023128"/>
    </source>
</evidence>
<evidence type="ECO:0000256" key="5">
    <source>
        <dbReference type="ARBA" id="ARBA00023054"/>
    </source>
</evidence>
<keyword evidence="5 14" id="KW-0175">Coiled coil</keyword>
<dbReference type="GO" id="GO:0005840">
    <property type="term" value="C:ribosome"/>
    <property type="evidence" value="ECO:0007669"/>
    <property type="project" value="UniProtKB-KW"/>
</dbReference>
<feature type="coiled-coil region" evidence="14">
    <location>
        <begin position="110"/>
        <end position="151"/>
    </location>
</feature>
<evidence type="ECO:0000256" key="8">
    <source>
        <dbReference type="ARBA" id="ARBA00023274"/>
    </source>
</evidence>
<dbReference type="InterPro" id="IPR043035">
    <property type="entry name" value="Ribosomal_mL64_sf"/>
</dbReference>
<proteinExistence type="inferred from homology"/>
<evidence type="ECO:0000256" key="1">
    <source>
        <dbReference type="ARBA" id="ARBA00004123"/>
    </source>
</evidence>
<dbReference type="Pfam" id="PF10147">
    <property type="entry name" value="CR6_interact"/>
    <property type="match status" value="1"/>
</dbReference>
<evidence type="ECO:0000256" key="11">
    <source>
        <dbReference type="ARBA" id="ARBA00035184"/>
    </source>
</evidence>
<evidence type="ECO:0000256" key="4">
    <source>
        <dbReference type="ARBA" id="ARBA00022980"/>
    </source>
</evidence>
<protein>
    <recommendedName>
        <fullName evidence="11">Large ribosomal subunit protein mL64</fullName>
    </recommendedName>
    <alternativeName>
        <fullName evidence="10">39S ribosomal protein L59, mitochondrial</fullName>
    </alternativeName>
    <alternativeName>
        <fullName evidence="12">Growth arrest and DNA damage-inducible proteins-interacting protein 1</fullName>
    </alternativeName>
</protein>
<dbReference type="WBParaSite" id="SBAD_0000464501-mRNA-1">
    <property type="protein sequence ID" value="SBAD_0000464501-mRNA-1"/>
    <property type="gene ID" value="SBAD_0000464501"/>
</dbReference>
<evidence type="ECO:0000256" key="10">
    <source>
        <dbReference type="ARBA" id="ARBA00030700"/>
    </source>
</evidence>
<name>A0A183ILF8_9BILA</name>
<keyword evidence="9" id="KW-0131">Cell cycle</keyword>
<comment type="subcellular location">
    <subcellularLocation>
        <location evidence="2">Mitochondrion</location>
    </subcellularLocation>
    <subcellularLocation>
        <location evidence="1">Nucleus</location>
    </subcellularLocation>
</comment>
<dbReference type="GO" id="GO:1990904">
    <property type="term" value="C:ribonucleoprotein complex"/>
    <property type="evidence" value="ECO:0007669"/>
    <property type="project" value="UniProtKB-KW"/>
</dbReference>
<keyword evidence="7" id="KW-0539">Nucleus</keyword>
<dbReference type="AlphaFoldDB" id="A0A183ILF8"/>
<evidence type="ECO:0000256" key="12">
    <source>
        <dbReference type="ARBA" id="ARBA00035485"/>
    </source>
</evidence>
<comment type="similarity">
    <text evidence="3">Belongs to the mitochondrion-specific ribosomal protein mL64 family.</text>
</comment>
<evidence type="ECO:0000256" key="9">
    <source>
        <dbReference type="ARBA" id="ARBA00023306"/>
    </source>
</evidence>
<evidence type="ECO:0000256" key="2">
    <source>
        <dbReference type="ARBA" id="ARBA00004173"/>
    </source>
</evidence>
<dbReference type="Gene3D" id="6.10.280.120">
    <property type="entry name" value="Growth arrest and DNA-damage-inducible proteins-interacting protein 1"/>
    <property type="match status" value="1"/>
</dbReference>
<evidence type="ECO:0000256" key="3">
    <source>
        <dbReference type="ARBA" id="ARBA00005421"/>
    </source>
</evidence>
<sequence>LYDLFLEIFPDLFFIAAVSDDCCPAVSFALLTVKHLFSRYRWQKERWALKERYAMYGRSSGVVPGVMWPTRSELEEIIAEEKEWSPQFQDTVDAVKAEAKELELKQQARIKQVESNVKNYAKELEKYREKLRKKEEEIEKAKAMKMAKVREIQVITILSFLHTDV</sequence>